<dbReference type="GO" id="GO:0004713">
    <property type="term" value="F:protein tyrosine kinase activity"/>
    <property type="evidence" value="ECO:0007669"/>
    <property type="project" value="TreeGrafter"/>
</dbReference>
<evidence type="ECO:0000256" key="2">
    <source>
        <dbReference type="ARBA" id="ARBA00022475"/>
    </source>
</evidence>
<protein>
    <recommendedName>
        <fullName evidence="7">Polysaccharide chain length determinant N-terminal domain-containing protein</fullName>
    </recommendedName>
</protein>
<organism evidence="8 9">
    <name type="scientific">Muribaculum intestinale</name>
    <dbReference type="NCBI Taxonomy" id="1796646"/>
    <lineage>
        <taxon>Bacteria</taxon>
        <taxon>Pseudomonadati</taxon>
        <taxon>Bacteroidota</taxon>
        <taxon>Bacteroidia</taxon>
        <taxon>Bacteroidales</taxon>
        <taxon>Muribaculaceae</taxon>
        <taxon>Muribaculum</taxon>
    </lineage>
</organism>
<feature type="domain" description="Polysaccharide chain length determinant N-terminal" evidence="7">
    <location>
        <begin position="16"/>
        <end position="68"/>
    </location>
</feature>
<keyword evidence="4 6" id="KW-1133">Transmembrane helix</keyword>
<dbReference type="Proteomes" id="UP000186351">
    <property type="component" value="Chromosome"/>
</dbReference>
<gene>
    <name evidence="8" type="ORF">A4V02_02110</name>
</gene>
<dbReference type="PANTHER" id="PTHR32309:SF13">
    <property type="entry name" value="FERRIC ENTEROBACTIN TRANSPORT PROTEIN FEPE"/>
    <property type="match status" value="1"/>
</dbReference>
<dbReference type="STRING" id="1796646.A4V02_02110"/>
<dbReference type="RefSeq" id="WP_068960021.1">
    <property type="nucleotide sequence ID" value="NZ_CAJTAP010000002.1"/>
</dbReference>
<keyword evidence="2" id="KW-1003">Cell membrane</keyword>
<dbReference type="Pfam" id="PF02706">
    <property type="entry name" value="Wzz"/>
    <property type="match status" value="1"/>
</dbReference>
<comment type="subcellular location">
    <subcellularLocation>
        <location evidence="1">Cell membrane</location>
        <topology evidence="1">Multi-pass membrane protein</topology>
    </subcellularLocation>
</comment>
<dbReference type="OrthoDB" id="1522571at2"/>
<dbReference type="InterPro" id="IPR003856">
    <property type="entry name" value="LPS_length_determ_N"/>
</dbReference>
<name>A0A1B1S776_9BACT</name>
<evidence type="ECO:0000259" key="7">
    <source>
        <dbReference type="Pfam" id="PF02706"/>
    </source>
</evidence>
<keyword evidence="5 6" id="KW-0472">Membrane</keyword>
<evidence type="ECO:0000256" key="5">
    <source>
        <dbReference type="ARBA" id="ARBA00023136"/>
    </source>
</evidence>
<evidence type="ECO:0000313" key="8">
    <source>
        <dbReference type="EMBL" id="ANU62639.1"/>
    </source>
</evidence>
<proteinExistence type="predicted"/>
<keyword evidence="3 6" id="KW-0812">Transmembrane</keyword>
<dbReference type="GeneID" id="65535632"/>
<evidence type="ECO:0000313" key="9">
    <source>
        <dbReference type="Proteomes" id="UP000186351"/>
    </source>
</evidence>
<dbReference type="GO" id="GO:0005886">
    <property type="term" value="C:plasma membrane"/>
    <property type="evidence" value="ECO:0007669"/>
    <property type="project" value="UniProtKB-SubCell"/>
</dbReference>
<reference evidence="9" key="1">
    <citation type="submission" date="2016-04" db="EMBL/GenBank/DDBJ databases">
        <title>Complete Genome Sequences of Twelve Strains of a Stable Defined Moderately Diverse Mouse Microbiota 2 (sDMDMm2).</title>
        <authorList>
            <person name="Uchimura Y."/>
            <person name="Wyss M."/>
            <person name="Brugiroux S."/>
            <person name="Limenitakis J.P."/>
            <person name="Stecher B."/>
            <person name="McCoy K.D."/>
            <person name="Macpherson A.J."/>
        </authorList>
    </citation>
    <scope>NUCLEOTIDE SEQUENCE [LARGE SCALE GENOMIC DNA]</scope>
    <source>
        <strain evidence="9">YL27</strain>
    </source>
</reference>
<dbReference type="KEGG" id="pary:A4V02_02110"/>
<dbReference type="InterPro" id="IPR050445">
    <property type="entry name" value="Bact_polysacc_biosynth/exp"/>
</dbReference>
<accession>A0A1Z2XEL2</accession>
<keyword evidence="9" id="KW-1185">Reference proteome</keyword>
<feature type="transmembrane region" description="Helical" evidence="6">
    <location>
        <begin position="331"/>
        <end position="356"/>
    </location>
</feature>
<sequence>MTEDKINNDNEVEEKEIDLLDLASRLWDQRRKLIKWSICGAVIGLVVAFSIPREYVTSVTLAPESNGAKLPGGGLGALASMAGINTGAEAGMDAVYPMLYPDVVSSVPFITSLFDVEITTKEDGKKMTVQQFMEDETSAPWWSVILGLPGKLIGLLKSVDEADENHKLDSFQLTQDESLLVDALNQRISAAVDAKTSVVSIDVKMQDPLVSAVLADTVVSRLKEYITAYRTNKAREDLEYAEKLNKEAKDNYYKMQQKYADYLDRNQGIAFHSAQTVKERLANEATLAFNLYNQTAQHVQSAQAKVQETTPVYAIITPPTVPIKPASPKKLLILIGFTFLGFAACAAWILSVSPFLTQYKEKQLAKTAEIRQDGNSTARD</sequence>
<dbReference type="EMBL" id="CP015402">
    <property type="protein sequence ID" value="ANU62639.1"/>
    <property type="molecule type" value="Genomic_DNA"/>
</dbReference>
<feature type="transmembrane region" description="Helical" evidence="6">
    <location>
        <begin position="33"/>
        <end position="51"/>
    </location>
</feature>
<evidence type="ECO:0000256" key="3">
    <source>
        <dbReference type="ARBA" id="ARBA00022692"/>
    </source>
</evidence>
<evidence type="ECO:0000256" key="6">
    <source>
        <dbReference type="SAM" id="Phobius"/>
    </source>
</evidence>
<evidence type="ECO:0000256" key="4">
    <source>
        <dbReference type="ARBA" id="ARBA00022989"/>
    </source>
</evidence>
<dbReference type="AlphaFoldDB" id="A0A1B1S776"/>
<evidence type="ECO:0000256" key="1">
    <source>
        <dbReference type="ARBA" id="ARBA00004651"/>
    </source>
</evidence>
<dbReference type="PANTHER" id="PTHR32309">
    <property type="entry name" value="TYROSINE-PROTEIN KINASE"/>
    <property type="match status" value="1"/>
</dbReference>
<accession>A0A1B1S776</accession>